<keyword evidence="7" id="KW-1185">Reference proteome</keyword>
<comment type="similarity">
    <text evidence="5">Belongs to the methyltransferase superfamily. UbiG/COQ3 family.</text>
</comment>
<dbReference type="Gene3D" id="3.40.50.150">
    <property type="entry name" value="Vaccinia Virus protein VP39"/>
    <property type="match status" value="1"/>
</dbReference>
<dbReference type="EC" id="2.1.1.222" evidence="5"/>
<dbReference type="GO" id="GO:0010420">
    <property type="term" value="F:polyprenyldihydroxybenzoate methyltransferase activity"/>
    <property type="evidence" value="ECO:0007669"/>
    <property type="project" value="InterPro"/>
</dbReference>
<dbReference type="GO" id="GO:0061542">
    <property type="term" value="F:3-demethylubiquinol 3-O-methyltransferase activity"/>
    <property type="evidence" value="ECO:0007669"/>
    <property type="project" value="UniProtKB-UniRule"/>
</dbReference>
<dbReference type="UniPathway" id="UPA00232"/>
<gene>
    <name evidence="5" type="primary">ubiG</name>
    <name evidence="6" type="ORF">B5C34_07520</name>
</gene>
<dbReference type="HAMAP" id="MF_00472">
    <property type="entry name" value="UbiG"/>
    <property type="match status" value="1"/>
</dbReference>
<name>A0A219B6A1_9SPHN</name>
<comment type="pathway">
    <text evidence="5">Cofactor biosynthesis; ubiquinone biosynthesis.</text>
</comment>
<comment type="catalytic activity">
    <reaction evidence="5">
        <text>a 3-demethylubiquinol + S-adenosyl-L-methionine = a ubiquinol + S-adenosyl-L-homocysteine + H(+)</text>
        <dbReference type="Rhea" id="RHEA:44380"/>
        <dbReference type="Rhea" id="RHEA-COMP:9566"/>
        <dbReference type="Rhea" id="RHEA-COMP:10914"/>
        <dbReference type="ChEBI" id="CHEBI:15378"/>
        <dbReference type="ChEBI" id="CHEBI:17976"/>
        <dbReference type="ChEBI" id="CHEBI:57856"/>
        <dbReference type="ChEBI" id="CHEBI:59789"/>
        <dbReference type="ChEBI" id="CHEBI:84422"/>
        <dbReference type="EC" id="2.1.1.64"/>
    </reaction>
</comment>
<protein>
    <recommendedName>
        <fullName evidence="5">Ubiquinone biosynthesis O-methyltransferase</fullName>
    </recommendedName>
    <alternativeName>
        <fullName evidence="5">2-polyprenyl-6-hydroxyphenol methylase</fullName>
        <ecNumber evidence="5">2.1.1.222</ecNumber>
    </alternativeName>
    <alternativeName>
        <fullName evidence="5">3-demethylubiquinone 3-O-methyltransferase</fullName>
        <ecNumber evidence="5">2.1.1.64</ecNumber>
    </alternativeName>
</protein>
<comment type="catalytic activity">
    <reaction evidence="5">
        <text>a 3-(all-trans-polyprenyl)benzene-1,2-diol + S-adenosyl-L-methionine = a 2-methoxy-6-(all-trans-polyprenyl)phenol + S-adenosyl-L-homocysteine + H(+)</text>
        <dbReference type="Rhea" id="RHEA:31411"/>
        <dbReference type="Rhea" id="RHEA-COMP:9550"/>
        <dbReference type="Rhea" id="RHEA-COMP:9551"/>
        <dbReference type="ChEBI" id="CHEBI:15378"/>
        <dbReference type="ChEBI" id="CHEBI:57856"/>
        <dbReference type="ChEBI" id="CHEBI:59789"/>
        <dbReference type="ChEBI" id="CHEBI:62729"/>
        <dbReference type="ChEBI" id="CHEBI:62731"/>
        <dbReference type="EC" id="2.1.1.222"/>
    </reaction>
</comment>
<sequence length="242" mass="26409">MSTTVDPAQAELFSGMAAEWWDRKGSSALLHQVNPVRLKYICEVAGAEWQLDTSARRWLEGCEVLDVGCGGGILSECLARLGGEVTAIDAASDSIDVARSHAADQGLEIDYRLATTDVLEREDRRYDLVTCMEVVEHVLDVPAFLKSLRALLKPGGLLIFSTPNRTAMSFGVMILGAEWVLKLLPRGTHDWDRFLTPEELTSALALADLDVFDCRGINYAPGTGFALGPDKRVNYIGAARPL</sequence>
<evidence type="ECO:0000256" key="5">
    <source>
        <dbReference type="HAMAP-Rule" id="MF_00472"/>
    </source>
</evidence>
<evidence type="ECO:0000256" key="2">
    <source>
        <dbReference type="ARBA" id="ARBA00022679"/>
    </source>
</evidence>
<keyword evidence="1 5" id="KW-0489">Methyltransferase</keyword>
<evidence type="ECO:0000313" key="7">
    <source>
        <dbReference type="Proteomes" id="UP000198462"/>
    </source>
</evidence>
<dbReference type="OrthoDB" id="9801538at2"/>
<proteinExistence type="inferred from homology"/>
<dbReference type="GO" id="GO:0102208">
    <property type="term" value="F:2-polyprenyl-6-hydroxyphenol methylase activity"/>
    <property type="evidence" value="ECO:0007669"/>
    <property type="project" value="UniProtKB-EC"/>
</dbReference>
<organism evidence="6 7">
    <name type="scientific">Pacificimonas flava</name>
    <dbReference type="NCBI Taxonomy" id="1234595"/>
    <lineage>
        <taxon>Bacteria</taxon>
        <taxon>Pseudomonadati</taxon>
        <taxon>Pseudomonadota</taxon>
        <taxon>Alphaproteobacteria</taxon>
        <taxon>Sphingomonadales</taxon>
        <taxon>Sphingosinicellaceae</taxon>
        <taxon>Pacificimonas</taxon>
    </lineage>
</organism>
<feature type="binding site" evidence="5">
    <location>
        <position position="37"/>
    </location>
    <ligand>
        <name>S-adenosyl-L-methionine</name>
        <dbReference type="ChEBI" id="CHEBI:59789"/>
    </ligand>
</feature>
<evidence type="ECO:0000313" key="6">
    <source>
        <dbReference type="EMBL" id="OWV33318.1"/>
    </source>
</evidence>
<feature type="binding site" evidence="5">
    <location>
        <position position="132"/>
    </location>
    <ligand>
        <name>S-adenosyl-L-methionine</name>
        <dbReference type="ChEBI" id="CHEBI:59789"/>
    </ligand>
</feature>
<dbReference type="EMBL" id="NFZT01000001">
    <property type="protein sequence ID" value="OWV33318.1"/>
    <property type="molecule type" value="Genomic_DNA"/>
</dbReference>
<reference evidence="7" key="1">
    <citation type="submission" date="2017-05" db="EMBL/GenBank/DDBJ databases">
        <authorList>
            <person name="Lin X."/>
        </authorList>
    </citation>
    <scope>NUCLEOTIDE SEQUENCE [LARGE SCALE GENOMIC DNA]</scope>
    <source>
        <strain evidence="7">JLT2012</strain>
    </source>
</reference>
<dbReference type="Pfam" id="PF13489">
    <property type="entry name" value="Methyltransf_23"/>
    <property type="match status" value="1"/>
</dbReference>
<feature type="binding site" evidence="5">
    <location>
        <position position="68"/>
    </location>
    <ligand>
        <name>S-adenosyl-L-methionine</name>
        <dbReference type="ChEBI" id="CHEBI:59789"/>
    </ligand>
</feature>
<dbReference type="EC" id="2.1.1.64" evidence="5"/>
<comment type="caution">
    <text evidence="6">The sequence shown here is derived from an EMBL/GenBank/DDBJ whole genome shotgun (WGS) entry which is preliminary data.</text>
</comment>
<dbReference type="InterPro" id="IPR029063">
    <property type="entry name" value="SAM-dependent_MTases_sf"/>
</dbReference>
<evidence type="ECO:0000256" key="3">
    <source>
        <dbReference type="ARBA" id="ARBA00022688"/>
    </source>
</evidence>
<dbReference type="RefSeq" id="WP_088712102.1">
    <property type="nucleotide sequence ID" value="NZ_NFZT01000001.1"/>
</dbReference>
<evidence type="ECO:0000256" key="4">
    <source>
        <dbReference type="ARBA" id="ARBA00022691"/>
    </source>
</evidence>
<keyword evidence="3 5" id="KW-0831">Ubiquinone biosynthesis</keyword>
<dbReference type="CDD" id="cd02440">
    <property type="entry name" value="AdoMet_MTases"/>
    <property type="match status" value="1"/>
</dbReference>
<feature type="binding site" evidence="5">
    <location>
        <position position="89"/>
    </location>
    <ligand>
        <name>S-adenosyl-L-methionine</name>
        <dbReference type="ChEBI" id="CHEBI:59789"/>
    </ligand>
</feature>
<dbReference type="Proteomes" id="UP000198462">
    <property type="component" value="Unassembled WGS sequence"/>
</dbReference>
<dbReference type="SUPFAM" id="SSF53335">
    <property type="entry name" value="S-adenosyl-L-methionine-dependent methyltransferases"/>
    <property type="match status" value="1"/>
</dbReference>
<accession>A0A219B6A1</accession>
<dbReference type="AlphaFoldDB" id="A0A219B6A1"/>
<dbReference type="GO" id="GO:0032259">
    <property type="term" value="P:methylation"/>
    <property type="evidence" value="ECO:0007669"/>
    <property type="project" value="UniProtKB-KW"/>
</dbReference>
<comment type="function">
    <text evidence="5">O-methyltransferase that catalyzes the 2 O-methylation steps in the ubiquinone biosynthetic pathway.</text>
</comment>
<dbReference type="PANTHER" id="PTHR43464">
    <property type="entry name" value="METHYLTRANSFERASE"/>
    <property type="match status" value="1"/>
</dbReference>
<dbReference type="NCBIfam" id="TIGR01983">
    <property type="entry name" value="UbiG"/>
    <property type="match status" value="1"/>
</dbReference>
<keyword evidence="2 5" id="KW-0808">Transferase</keyword>
<keyword evidence="4 5" id="KW-0949">S-adenosyl-L-methionine</keyword>
<dbReference type="PANTHER" id="PTHR43464:SF19">
    <property type="entry name" value="UBIQUINONE BIOSYNTHESIS O-METHYLTRANSFERASE, MITOCHONDRIAL"/>
    <property type="match status" value="1"/>
</dbReference>
<dbReference type="InterPro" id="IPR010233">
    <property type="entry name" value="UbiG_MeTrfase"/>
</dbReference>
<evidence type="ECO:0000256" key="1">
    <source>
        <dbReference type="ARBA" id="ARBA00022603"/>
    </source>
</evidence>